<dbReference type="Gene3D" id="1.10.3230.30">
    <property type="entry name" value="Phage gp6-like head-tail connector protein"/>
    <property type="match status" value="1"/>
</dbReference>
<dbReference type="OrthoDB" id="8452228at2"/>
<reference evidence="1 2" key="1">
    <citation type="submission" date="2017-07" db="EMBL/GenBank/DDBJ databases">
        <title>Sandarakinorhabdus cyanobacteriorum sp. nov., a novel bacterium isolated from cyanobacterial aggregates in a eutrophic lake.</title>
        <authorList>
            <person name="Cai H."/>
        </authorList>
    </citation>
    <scope>NUCLEOTIDE SEQUENCE [LARGE SCALE GENOMIC DNA]</scope>
    <source>
        <strain evidence="1 2">TH057</strain>
    </source>
</reference>
<dbReference type="InterPro" id="IPR011738">
    <property type="entry name" value="Phage_CHP"/>
</dbReference>
<evidence type="ECO:0000313" key="1">
    <source>
        <dbReference type="EMBL" id="OYQ31245.1"/>
    </source>
</evidence>
<dbReference type="NCBIfam" id="TIGR02215">
    <property type="entry name" value="phage_chp_gp8"/>
    <property type="match status" value="1"/>
</dbReference>
<dbReference type="InterPro" id="IPR021146">
    <property type="entry name" value="Phage_gp6-like_head-tail"/>
</dbReference>
<evidence type="ECO:0000313" key="2">
    <source>
        <dbReference type="Proteomes" id="UP000216991"/>
    </source>
</evidence>
<protein>
    <recommendedName>
        <fullName evidence="3">Phage gp6-like head-tail connector protein</fullName>
    </recommendedName>
</protein>
<keyword evidence="2" id="KW-1185">Reference proteome</keyword>
<dbReference type="Pfam" id="PF05135">
    <property type="entry name" value="Phage_connect_1"/>
    <property type="match status" value="1"/>
</dbReference>
<accession>A0A255YRJ9</accession>
<sequence>MSEIVTIEPPQDRAVTLEEARQQLRLDGRDEDLLLVAKLDAAQAELEQQTGLKLCEQTLELQLQDWLDEITVPIRPCTVAEIRYTALGGSTVALPEADYVVRRRHGVTRIRPASGKSWPELGKDGLIRITLSAGLDENDPDLAIARAAILVKTASLFENREGAACLAFDTLVGQLKCRWI</sequence>
<gene>
    <name evidence="1" type="ORF">CHU93_04585</name>
</gene>
<organism evidence="1 2">
    <name type="scientific">Sandarakinorhabdus cyanobacteriorum</name>
    <dbReference type="NCBI Taxonomy" id="1981098"/>
    <lineage>
        <taxon>Bacteria</taxon>
        <taxon>Pseudomonadati</taxon>
        <taxon>Pseudomonadota</taxon>
        <taxon>Alphaproteobacteria</taxon>
        <taxon>Sphingomonadales</taxon>
        <taxon>Sphingosinicellaceae</taxon>
        <taxon>Sandarakinorhabdus</taxon>
    </lineage>
</organism>
<proteinExistence type="predicted"/>
<dbReference type="CDD" id="cd08054">
    <property type="entry name" value="gp6"/>
    <property type="match status" value="1"/>
</dbReference>
<dbReference type="EMBL" id="NOXT01000088">
    <property type="protein sequence ID" value="OYQ31245.1"/>
    <property type="molecule type" value="Genomic_DNA"/>
</dbReference>
<comment type="caution">
    <text evidence="1">The sequence shown here is derived from an EMBL/GenBank/DDBJ whole genome shotgun (WGS) entry which is preliminary data.</text>
</comment>
<dbReference type="Proteomes" id="UP000216991">
    <property type="component" value="Unassembled WGS sequence"/>
</dbReference>
<dbReference type="RefSeq" id="WP_094472976.1">
    <property type="nucleotide sequence ID" value="NZ_NOXT01000088.1"/>
</dbReference>
<dbReference type="AlphaFoldDB" id="A0A255YRJ9"/>
<evidence type="ECO:0008006" key="3">
    <source>
        <dbReference type="Google" id="ProtNLM"/>
    </source>
</evidence>
<name>A0A255YRJ9_9SPHN</name>